<dbReference type="EMBL" id="MQVX01000001">
    <property type="protein sequence ID" value="PQJ14824.1"/>
    <property type="molecule type" value="Genomic_DNA"/>
</dbReference>
<evidence type="ECO:0000256" key="4">
    <source>
        <dbReference type="ARBA" id="ARBA00023136"/>
    </source>
</evidence>
<protein>
    <recommendedName>
        <fullName evidence="6">NarX-like N-terminal domain-containing protein</fullName>
    </recommendedName>
</protein>
<evidence type="ECO:0000256" key="1">
    <source>
        <dbReference type="ARBA" id="ARBA00004141"/>
    </source>
</evidence>
<name>A0A2S7T595_9FLAO</name>
<organism evidence="7 8">
    <name type="scientific">Aureicoccus marinus</name>
    <dbReference type="NCBI Taxonomy" id="754435"/>
    <lineage>
        <taxon>Bacteria</taxon>
        <taxon>Pseudomonadati</taxon>
        <taxon>Bacteroidota</taxon>
        <taxon>Flavobacteriia</taxon>
        <taxon>Flavobacteriales</taxon>
        <taxon>Flavobacteriaceae</taxon>
        <taxon>Aureicoccus</taxon>
    </lineage>
</organism>
<keyword evidence="4 5" id="KW-0472">Membrane</keyword>
<keyword evidence="3 5" id="KW-1133">Transmembrane helix</keyword>
<dbReference type="Proteomes" id="UP000239366">
    <property type="component" value="Unassembled WGS sequence"/>
</dbReference>
<dbReference type="AlphaFoldDB" id="A0A2S7T595"/>
<dbReference type="Pfam" id="PF13675">
    <property type="entry name" value="PilJ"/>
    <property type="match status" value="1"/>
</dbReference>
<accession>A0A2S7T595</accession>
<comment type="caution">
    <text evidence="7">The sequence shown here is derived from an EMBL/GenBank/DDBJ whole genome shotgun (WGS) entry which is preliminary data.</text>
</comment>
<dbReference type="InterPro" id="IPR029095">
    <property type="entry name" value="NarX-like_N"/>
</dbReference>
<comment type="subcellular location">
    <subcellularLocation>
        <location evidence="1">Membrane</location>
        <topology evidence="1">Multi-pass membrane protein</topology>
    </subcellularLocation>
</comment>
<keyword evidence="2 5" id="KW-0812">Transmembrane</keyword>
<evidence type="ECO:0000313" key="7">
    <source>
        <dbReference type="EMBL" id="PQJ14824.1"/>
    </source>
</evidence>
<evidence type="ECO:0000256" key="3">
    <source>
        <dbReference type="ARBA" id="ARBA00022989"/>
    </source>
</evidence>
<evidence type="ECO:0000313" key="8">
    <source>
        <dbReference type="Proteomes" id="UP000239366"/>
    </source>
</evidence>
<evidence type="ECO:0000256" key="2">
    <source>
        <dbReference type="ARBA" id="ARBA00022692"/>
    </source>
</evidence>
<keyword evidence="8" id="KW-1185">Reference proteome</keyword>
<gene>
    <name evidence="7" type="ORF">BST99_02915</name>
</gene>
<sequence>MFWTSTKKEYKTYYLVALSILILTMANQSIMQYALAKQRDDALVVNLAGRQRSLSQQLVNELYACQYHKCDYSDLKLTWNNLVSTHEALQKGNERLGLRPLNSEQIQAKFNQLQVVLDRIALHIGDLNNPQQINFDLLRADTDEFYLIMDGIVLDFQLKSEKDIRTIRLIELQLAAFSILIVLFEIFYIVIPILRHNEGQSDKLRQIAWHQSHAFSSHMKNIRDLEYVLKVEKNPERREEIYGFIQNELSALEGVSSHMNDALNSNDTTPEISLKILWNRIENLLEKMGLIQKEDLSHVEITHDDKVRSE</sequence>
<feature type="domain" description="NarX-like N-terminal" evidence="6">
    <location>
        <begin position="33"/>
        <end position="120"/>
    </location>
</feature>
<feature type="transmembrane region" description="Helical" evidence="5">
    <location>
        <begin position="169"/>
        <end position="191"/>
    </location>
</feature>
<dbReference type="GO" id="GO:0016020">
    <property type="term" value="C:membrane"/>
    <property type="evidence" value="ECO:0007669"/>
    <property type="project" value="UniProtKB-SubCell"/>
</dbReference>
<proteinExistence type="predicted"/>
<evidence type="ECO:0000259" key="6">
    <source>
        <dbReference type="Pfam" id="PF13675"/>
    </source>
</evidence>
<dbReference type="RefSeq" id="WP_181044135.1">
    <property type="nucleotide sequence ID" value="NZ_MQVX01000001.1"/>
</dbReference>
<reference evidence="8" key="1">
    <citation type="submission" date="2016-11" db="EMBL/GenBank/DDBJ databases">
        <title>Trade-off between light-utilization and light-protection in marine flavobacteria.</title>
        <authorList>
            <person name="Kumagai Y."/>
            <person name="Yoshizawa S."/>
            <person name="Kogure K."/>
        </authorList>
    </citation>
    <scope>NUCLEOTIDE SEQUENCE [LARGE SCALE GENOMIC DNA]</scope>
    <source>
        <strain evidence="8">SG-18</strain>
    </source>
</reference>
<feature type="transmembrane region" description="Helical" evidence="5">
    <location>
        <begin position="12"/>
        <end position="30"/>
    </location>
</feature>
<evidence type="ECO:0000256" key="5">
    <source>
        <dbReference type="SAM" id="Phobius"/>
    </source>
</evidence>